<dbReference type="InterPro" id="IPR056108">
    <property type="entry name" value="DUF7691"/>
</dbReference>
<gene>
    <name evidence="2" type="ORF">M23134_00089</name>
</gene>
<proteinExistence type="predicted"/>
<reference evidence="2 3" key="1">
    <citation type="submission" date="2007-01" db="EMBL/GenBank/DDBJ databases">
        <authorList>
            <person name="Haygood M."/>
            <person name="Podell S."/>
            <person name="Anderson C."/>
            <person name="Hopkinson B."/>
            <person name="Roe K."/>
            <person name="Barbeau K."/>
            <person name="Gaasterland T."/>
            <person name="Ferriera S."/>
            <person name="Johnson J."/>
            <person name="Kravitz S."/>
            <person name="Beeson K."/>
            <person name="Sutton G."/>
            <person name="Rogers Y.-H."/>
            <person name="Friedman R."/>
            <person name="Frazier M."/>
            <person name="Venter J.C."/>
        </authorList>
    </citation>
    <scope>NUCLEOTIDE SEQUENCE [LARGE SCALE GENOMIC DNA]</scope>
    <source>
        <strain evidence="2 3">ATCC 23134</strain>
    </source>
</reference>
<dbReference type="OrthoDB" id="292401at2"/>
<sequence>MSYHVAAYLVSGQRLEALTKGKSQLAEVWKDVEAGEHTKRFAQSLDEGFADDFKDGCPDTYRALLTLMQGKAQEATEWEYMYGYALQLLCETYGQALTNDGFTELTSVEYLLDLEVFSAKVLNFRVYDDFFAMPPALPLPLSEYPMVGFLPLSRAKPLAKGFVELNLEHPEFGEGLSTLQSWVDHMLTEKKDLITFFY</sequence>
<comment type="caution">
    <text evidence="2">The sequence shown here is derived from an EMBL/GenBank/DDBJ whole genome shotgun (WGS) entry which is preliminary data.</text>
</comment>
<name>A1ZKW9_MICM2</name>
<protein>
    <recommendedName>
        <fullName evidence="1">DUF7691 domain-containing protein</fullName>
    </recommendedName>
</protein>
<feature type="domain" description="DUF7691" evidence="1">
    <location>
        <begin position="1"/>
        <end position="198"/>
    </location>
</feature>
<dbReference type="Proteomes" id="UP000004095">
    <property type="component" value="Unassembled WGS sequence"/>
</dbReference>
<dbReference type="AlphaFoldDB" id="A1ZKW9"/>
<keyword evidence="3" id="KW-1185">Reference proteome</keyword>
<dbReference type="EMBL" id="AAWS01000013">
    <property type="protein sequence ID" value="EAY28935.1"/>
    <property type="molecule type" value="Genomic_DNA"/>
</dbReference>
<organism evidence="2 3">
    <name type="scientific">Microscilla marina ATCC 23134</name>
    <dbReference type="NCBI Taxonomy" id="313606"/>
    <lineage>
        <taxon>Bacteria</taxon>
        <taxon>Pseudomonadati</taxon>
        <taxon>Bacteroidota</taxon>
        <taxon>Cytophagia</taxon>
        <taxon>Cytophagales</taxon>
        <taxon>Microscillaceae</taxon>
        <taxon>Microscilla</taxon>
    </lineage>
</organism>
<accession>A1ZKW9</accession>
<evidence type="ECO:0000313" key="3">
    <source>
        <dbReference type="Proteomes" id="UP000004095"/>
    </source>
</evidence>
<dbReference type="RefSeq" id="WP_002697096.1">
    <property type="nucleotide sequence ID" value="NZ_AAWS01000013.1"/>
</dbReference>
<evidence type="ECO:0000313" key="2">
    <source>
        <dbReference type="EMBL" id="EAY28935.1"/>
    </source>
</evidence>
<evidence type="ECO:0000259" key="1">
    <source>
        <dbReference type="Pfam" id="PF24740"/>
    </source>
</evidence>
<dbReference type="Pfam" id="PF24740">
    <property type="entry name" value="DUF7691"/>
    <property type="match status" value="1"/>
</dbReference>